<dbReference type="InterPro" id="IPR002156">
    <property type="entry name" value="RNaseH_domain"/>
</dbReference>
<dbReference type="Gene3D" id="1.20.58.120">
    <property type="entry name" value="BAG domain"/>
    <property type="match status" value="1"/>
</dbReference>
<organism evidence="2 3">
    <name type="scientific">Gossypium arboreum</name>
    <name type="common">Tree cotton</name>
    <name type="synonym">Gossypium nanking</name>
    <dbReference type="NCBI Taxonomy" id="29729"/>
    <lineage>
        <taxon>Eukaryota</taxon>
        <taxon>Viridiplantae</taxon>
        <taxon>Streptophyta</taxon>
        <taxon>Embryophyta</taxon>
        <taxon>Tracheophyta</taxon>
        <taxon>Spermatophyta</taxon>
        <taxon>Magnoliopsida</taxon>
        <taxon>eudicotyledons</taxon>
        <taxon>Gunneridae</taxon>
        <taxon>Pentapetalae</taxon>
        <taxon>rosids</taxon>
        <taxon>malvids</taxon>
        <taxon>Malvales</taxon>
        <taxon>Malvaceae</taxon>
        <taxon>Malvoideae</taxon>
        <taxon>Gossypium</taxon>
    </lineage>
</organism>
<dbReference type="PANTHER" id="PTHR12329:SF17">
    <property type="entry name" value="OS04G0619900 PROTEIN"/>
    <property type="match status" value="1"/>
</dbReference>
<reference evidence="2 3" key="1">
    <citation type="submission" date="2023-03" db="EMBL/GenBank/DDBJ databases">
        <title>WGS of Gossypium arboreum.</title>
        <authorList>
            <person name="Yu D."/>
        </authorList>
    </citation>
    <scope>NUCLEOTIDE SEQUENCE [LARGE SCALE GENOMIC DNA]</scope>
    <source>
        <tissue evidence="2">Leaf</tissue>
    </source>
</reference>
<dbReference type="InterPro" id="IPR039773">
    <property type="entry name" value="BAG_chaperone_regulator"/>
</dbReference>
<dbReference type="PANTHER" id="PTHR12329">
    <property type="entry name" value="BCL2-ASSOCIATED ATHANOGENE"/>
    <property type="match status" value="1"/>
</dbReference>
<dbReference type="SUPFAM" id="SSF63491">
    <property type="entry name" value="BAG domain"/>
    <property type="match status" value="1"/>
</dbReference>
<accession>A0ABR0MNJ5</accession>
<keyword evidence="3" id="KW-1185">Reference proteome</keyword>
<comment type="caution">
    <text evidence="2">The sequence shown here is derived from an EMBL/GenBank/DDBJ whole genome shotgun (WGS) entry which is preliminary data.</text>
</comment>
<evidence type="ECO:0000313" key="2">
    <source>
        <dbReference type="EMBL" id="KAK5774842.1"/>
    </source>
</evidence>
<proteinExistence type="predicted"/>
<evidence type="ECO:0000259" key="1">
    <source>
        <dbReference type="Pfam" id="PF13456"/>
    </source>
</evidence>
<dbReference type="Pfam" id="PF13456">
    <property type="entry name" value="RVT_3"/>
    <property type="match status" value="1"/>
</dbReference>
<gene>
    <name evidence="2" type="ORF">PVK06_042704</name>
</gene>
<dbReference type="EMBL" id="JARKNE010000012">
    <property type="protein sequence ID" value="KAK5774842.1"/>
    <property type="molecule type" value="Genomic_DNA"/>
</dbReference>
<evidence type="ECO:0000313" key="3">
    <source>
        <dbReference type="Proteomes" id="UP001358586"/>
    </source>
</evidence>
<protein>
    <recommendedName>
        <fullName evidence="1">RNase H type-1 domain-containing protein</fullName>
    </recommendedName>
</protein>
<dbReference type="InterPro" id="IPR036533">
    <property type="entry name" value="BAG_dom_sf"/>
</dbReference>
<name>A0ABR0MNJ5_GOSAR</name>
<dbReference type="Proteomes" id="UP001358586">
    <property type="component" value="Chromosome 12"/>
</dbReference>
<feature type="domain" description="RNase H type-1" evidence="1">
    <location>
        <begin position="72"/>
        <end position="151"/>
    </location>
</feature>
<sequence>MKKYLGLPMMVERRKKEAFHHYVDRFGKKAQGWGMRFLSIGGKEAAIKAVLQALLVYAMQCFSKSLYNMLERVLIRNSLGLIMVACTYPHYGIVDAFVAKPQACVQAIDFAMELEFKSVQVEGESLTIIKKVPEVQITTLIEMLMGQAMKLDNIAAERDAVAQKSLQGKRVEKCVETLDMLKISNGRAEPVAVTSQPSRKPLILHQCHATMELFD</sequence>